<keyword evidence="1" id="KW-1133">Transmembrane helix</keyword>
<feature type="transmembrane region" description="Helical" evidence="1">
    <location>
        <begin position="88"/>
        <end position="108"/>
    </location>
</feature>
<dbReference type="GeneID" id="34456819"/>
<accession>A0A1L9VLR4</accession>
<evidence type="ECO:0000256" key="1">
    <source>
        <dbReference type="SAM" id="Phobius"/>
    </source>
</evidence>
<feature type="transmembrane region" description="Helical" evidence="1">
    <location>
        <begin position="156"/>
        <end position="179"/>
    </location>
</feature>
<reference evidence="4" key="1">
    <citation type="journal article" date="2017" name="Genome Biol.">
        <title>Comparative genomics reveals high biological diversity and specific adaptations in the industrially and medically important fungal genus Aspergillus.</title>
        <authorList>
            <person name="de Vries R.P."/>
            <person name="Riley R."/>
            <person name="Wiebenga A."/>
            <person name="Aguilar-Osorio G."/>
            <person name="Amillis S."/>
            <person name="Uchima C.A."/>
            <person name="Anderluh G."/>
            <person name="Asadollahi M."/>
            <person name="Askin M."/>
            <person name="Barry K."/>
            <person name="Battaglia E."/>
            <person name="Bayram O."/>
            <person name="Benocci T."/>
            <person name="Braus-Stromeyer S.A."/>
            <person name="Caldana C."/>
            <person name="Canovas D."/>
            <person name="Cerqueira G.C."/>
            <person name="Chen F."/>
            <person name="Chen W."/>
            <person name="Choi C."/>
            <person name="Clum A."/>
            <person name="Dos Santos R.A."/>
            <person name="Damasio A.R."/>
            <person name="Diallinas G."/>
            <person name="Emri T."/>
            <person name="Fekete E."/>
            <person name="Flipphi M."/>
            <person name="Freyberg S."/>
            <person name="Gallo A."/>
            <person name="Gournas C."/>
            <person name="Habgood R."/>
            <person name="Hainaut M."/>
            <person name="Harispe M.L."/>
            <person name="Henrissat B."/>
            <person name="Hilden K.S."/>
            <person name="Hope R."/>
            <person name="Hossain A."/>
            <person name="Karabika E."/>
            <person name="Karaffa L."/>
            <person name="Karanyi Z."/>
            <person name="Krasevec N."/>
            <person name="Kuo A."/>
            <person name="Kusch H."/>
            <person name="LaButti K."/>
            <person name="Lagendijk E.L."/>
            <person name="Lapidus A."/>
            <person name="Levasseur A."/>
            <person name="Lindquist E."/>
            <person name="Lipzen A."/>
            <person name="Logrieco A.F."/>
            <person name="MacCabe A."/>
            <person name="Maekelae M.R."/>
            <person name="Malavazi I."/>
            <person name="Melin P."/>
            <person name="Meyer V."/>
            <person name="Mielnichuk N."/>
            <person name="Miskei M."/>
            <person name="Molnar A.P."/>
            <person name="Mule G."/>
            <person name="Ngan C.Y."/>
            <person name="Orejas M."/>
            <person name="Orosz E."/>
            <person name="Ouedraogo J.P."/>
            <person name="Overkamp K.M."/>
            <person name="Park H.-S."/>
            <person name="Perrone G."/>
            <person name="Piumi F."/>
            <person name="Punt P.J."/>
            <person name="Ram A.F."/>
            <person name="Ramon A."/>
            <person name="Rauscher S."/>
            <person name="Record E."/>
            <person name="Riano-Pachon D.M."/>
            <person name="Robert V."/>
            <person name="Roehrig J."/>
            <person name="Ruller R."/>
            <person name="Salamov A."/>
            <person name="Salih N.S."/>
            <person name="Samson R.A."/>
            <person name="Sandor E."/>
            <person name="Sanguinetti M."/>
            <person name="Schuetze T."/>
            <person name="Sepcic K."/>
            <person name="Shelest E."/>
            <person name="Sherlock G."/>
            <person name="Sophianopoulou V."/>
            <person name="Squina F.M."/>
            <person name="Sun H."/>
            <person name="Susca A."/>
            <person name="Todd R.B."/>
            <person name="Tsang A."/>
            <person name="Unkles S.E."/>
            <person name="van de Wiele N."/>
            <person name="van Rossen-Uffink D."/>
            <person name="Oliveira J.V."/>
            <person name="Vesth T.C."/>
            <person name="Visser J."/>
            <person name="Yu J.-H."/>
            <person name="Zhou M."/>
            <person name="Andersen M.R."/>
            <person name="Archer D.B."/>
            <person name="Baker S.E."/>
            <person name="Benoit I."/>
            <person name="Brakhage A.A."/>
            <person name="Braus G.H."/>
            <person name="Fischer R."/>
            <person name="Frisvad J.C."/>
            <person name="Goldman G.H."/>
            <person name="Houbraken J."/>
            <person name="Oakley B."/>
            <person name="Pocsi I."/>
            <person name="Scazzocchio C."/>
            <person name="Seiboth B."/>
            <person name="vanKuyk P.A."/>
            <person name="Wortman J."/>
            <person name="Dyer P.S."/>
            <person name="Grigoriev I.V."/>
        </authorList>
    </citation>
    <scope>NUCLEOTIDE SEQUENCE [LARGE SCALE GENOMIC DNA]</scope>
    <source>
        <strain evidence="4">CBS 516.65</strain>
    </source>
</reference>
<evidence type="ECO:0000313" key="3">
    <source>
        <dbReference type="EMBL" id="OJJ84863.1"/>
    </source>
</evidence>
<dbReference type="OrthoDB" id="2560628at2759"/>
<dbReference type="VEuPathDB" id="FungiDB:ASPGLDRAFT_125450"/>
<dbReference type="InterPro" id="IPR056119">
    <property type="entry name" value="DUF7702"/>
</dbReference>
<dbReference type="AlphaFoldDB" id="A0A1L9VLR4"/>
<dbReference type="PANTHER" id="PTHR42109:SF2">
    <property type="entry name" value="INTEGRAL MEMBRANE PROTEIN"/>
    <property type="match status" value="1"/>
</dbReference>
<name>A0A1L9VLR4_ASPGL</name>
<feature type="transmembrane region" description="Helical" evidence="1">
    <location>
        <begin position="232"/>
        <end position="252"/>
    </location>
</feature>
<organism evidence="3 4">
    <name type="scientific">Aspergillus glaucus CBS 516.65</name>
    <dbReference type="NCBI Taxonomy" id="1160497"/>
    <lineage>
        <taxon>Eukaryota</taxon>
        <taxon>Fungi</taxon>
        <taxon>Dikarya</taxon>
        <taxon>Ascomycota</taxon>
        <taxon>Pezizomycotina</taxon>
        <taxon>Eurotiomycetes</taxon>
        <taxon>Eurotiomycetidae</taxon>
        <taxon>Eurotiales</taxon>
        <taxon>Aspergillaceae</taxon>
        <taxon>Aspergillus</taxon>
        <taxon>Aspergillus subgen. Aspergillus</taxon>
    </lineage>
</organism>
<gene>
    <name evidence="3" type="ORF">ASPGLDRAFT_125450</name>
</gene>
<protein>
    <recommendedName>
        <fullName evidence="2">DUF7702 domain-containing protein</fullName>
    </recommendedName>
</protein>
<dbReference type="Pfam" id="PF24800">
    <property type="entry name" value="DUF7702"/>
    <property type="match status" value="1"/>
</dbReference>
<keyword evidence="4" id="KW-1185">Reference proteome</keyword>
<sequence>MVASFSAEKQNLAILEIILFSIIQVVQFTTRFVQEWRFWHHKRNRSIGRCLFYSWFGLIGLLAQLRIAGSAMVLVNPQPNKSVLVAEYVLQSIGLSPLLFELSFVLLLSGQAGEIGPGKSKYPKAIRFALHFFRFPVFISLVAVIVGRCIDIRACGIVGSVVLVITFTTFCGFIAMLAVRSRAYLTVAGYQGMLLTLAALPFLAIRIVFFFLEEYGPPCFKQVIGDSCDAVGMRLLMEIIVIMLLFTARMVIEPVRAIGGGYERVPSE</sequence>
<dbReference type="EMBL" id="KV878896">
    <property type="protein sequence ID" value="OJJ84863.1"/>
    <property type="molecule type" value="Genomic_DNA"/>
</dbReference>
<keyword evidence="1" id="KW-0812">Transmembrane</keyword>
<feature type="transmembrane region" description="Helical" evidence="1">
    <location>
        <begin position="128"/>
        <end position="150"/>
    </location>
</feature>
<dbReference type="RefSeq" id="XP_022401561.1">
    <property type="nucleotide sequence ID" value="XM_022540558.1"/>
</dbReference>
<proteinExistence type="predicted"/>
<dbReference type="Proteomes" id="UP000184300">
    <property type="component" value="Unassembled WGS sequence"/>
</dbReference>
<evidence type="ECO:0000313" key="4">
    <source>
        <dbReference type="Proteomes" id="UP000184300"/>
    </source>
</evidence>
<feature type="transmembrane region" description="Helical" evidence="1">
    <location>
        <begin position="50"/>
        <end position="68"/>
    </location>
</feature>
<keyword evidence="1" id="KW-0472">Membrane</keyword>
<feature type="transmembrane region" description="Helical" evidence="1">
    <location>
        <begin position="191"/>
        <end position="212"/>
    </location>
</feature>
<dbReference type="PANTHER" id="PTHR42109">
    <property type="entry name" value="UNPLACED GENOMIC SCAFFOLD UM_SCAF_CONTIG_1.265, WHOLE GENOME SHOTGUN SEQUENCE"/>
    <property type="match status" value="1"/>
</dbReference>
<feature type="domain" description="DUF7702" evidence="2">
    <location>
        <begin position="54"/>
        <end position="246"/>
    </location>
</feature>
<evidence type="ECO:0000259" key="2">
    <source>
        <dbReference type="Pfam" id="PF24800"/>
    </source>
</evidence>